<evidence type="ECO:0000256" key="3">
    <source>
        <dbReference type="ARBA" id="ARBA00022475"/>
    </source>
</evidence>
<accession>A0A4V2DZJ6</accession>
<evidence type="ECO:0000259" key="8">
    <source>
        <dbReference type="PROSITE" id="PS50850"/>
    </source>
</evidence>
<comment type="subcellular location">
    <subcellularLocation>
        <location evidence="1">Cell membrane</location>
        <topology evidence="1">Multi-pass membrane protein</topology>
    </subcellularLocation>
</comment>
<proteinExistence type="predicted"/>
<dbReference type="AlphaFoldDB" id="A0A4V2DZJ6"/>
<keyword evidence="4 7" id="KW-0812">Transmembrane</keyword>
<dbReference type="Gene3D" id="1.20.1250.20">
    <property type="entry name" value="MFS general substrate transporter like domains"/>
    <property type="match status" value="1"/>
</dbReference>
<evidence type="ECO:0000313" key="9">
    <source>
        <dbReference type="EMBL" id="RZI45287.1"/>
    </source>
</evidence>
<feature type="transmembrane region" description="Helical" evidence="7">
    <location>
        <begin position="23"/>
        <end position="45"/>
    </location>
</feature>
<comment type="caution">
    <text evidence="9">The sequence shown here is derived from an EMBL/GenBank/DDBJ whole genome shotgun (WGS) entry which is preliminary data.</text>
</comment>
<evidence type="ECO:0000313" key="10">
    <source>
        <dbReference type="Proteomes" id="UP000293550"/>
    </source>
</evidence>
<sequence>MLYVHMAVLLNELFFPETDPHTASLIAALAFCSTYVLRPFGALLFGWIGDNIGRKTTVILTTMMMSVSCLIMANLPTYAQIGITAAWLVTACRIIQGLSSMGEIIGAQIYVSEVTVPPGRYVGVAALGLASSIGGMAALGLASLVTHFSMSWRIGFWAGAGIAVIGSLARTRLRETPEFVDMKRKKRLNVERSHKNDSQKTVIIDKFNLAISNTQIPKQRCFASFCIECGQPFMFYLTYIYFNPILKSFGYSSSDIIFHNFFLSVFTVFCGVLMVFLCLKVYPLKILKFRMYCFIPFVVVLPFLILRSIAPWQILCLQMIIIMFPVKPFPADAIFMKSFPVQKRFTINIFINALSRAWMHLVAAFGLVYLTEWFGYYGIWVIAFPLIGAFFWGVRHFEKLESLHPGNDSQKQTVKYERVA</sequence>
<feature type="transmembrane region" description="Helical" evidence="7">
    <location>
        <begin position="349"/>
        <end position="370"/>
    </location>
</feature>
<feature type="transmembrane region" description="Helical" evidence="7">
    <location>
        <begin position="289"/>
        <end position="306"/>
    </location>
</feature>
<dbReference type="Proteomes" id="UP000293550">
    <property type="component" value="Unassembled WGS sequence"/>
</dbReference>
<name>A0A4V2DZJ6_9PROT</name>
<evidence type="ECO:0000256" key="7">
    <source>
        <dbReference type="SAM" id="Phobius"/>
    </source>
</evidence>
<dbReference type="PROSITE" id="PS50850">
    <property type="entry name" value="MFS"/>
    <property type="match status" value="1"/>
</dbReference>
<dbReference type="GO" id="GO:0005886">
    <property type="term" value="C:plasma membrane"/>
    <property type="evidence" value="ECO:0007669"/>
    <property type="project" value="UniProtKB-SubCell"/>
</dbReference>
<keyword evidence="2" id="KW-0813">Transport</keyword>
<dbReference type="InterPro" id="IPR036259">
    <property type="entry name" value="MFS_trans_sf"/>
</dbReference>
<feature type="transmembrane region" description="Helical" evidence="7">
    <location>
        <begin position="376"/>
        <end position="394"/>
    </location>
</feature>
<evidence type="ECO:0000256" key="1">
    <source>
        <dbReference type="ARBA" id="ARBA00004651"/>
    </source>
</evidence>
<dbReference type="EMBL" id="SCFB01000020">
    <property type="protein sequence ID" value="RZI45287.1"/>
    <property type="molecule type" value="Genomic_DNA"/>
</dbReference>
<dbReference type="SUPFAM" id="SSF103473">
    <property type="entry name" value="MFS general substrate transporter"/>
    <property type="match status" value="1"/>
</dbReference>
<feature type="transmembrane region" description="Helical" evidence="7">
    <location>
        <begin position="121"/>
        <end position="144"/>
    </location>
</feature>
<keyword evidence="3" id="KW-1003">Cell membrane</keyword>
<feature type="domain" description="Major facilitator superfamily (MFS) profile" evidence="8">
    <location>
        <begin position="1"/>
        <end position="420"/>
    </location>
</feature>
<protein>
    <submittedName>
        <fullName evidence="9">MFS transporter</fullName>
    </submittedName>
</protein>
<dbReference type="InterPro" id="IPR020846">
    <property type="entry name" value="MFS_dom"/>
</dbReference>
<evidence type="ECO:0000256" key="4">
    <source>
        <dbReference type="ARBA" id="ARBA00022692"/>
    </source>
</evidence>
<keyword evidence="5 7" id="KW-1133">Transmembrane helix</keyword>
<feature type="transmembrane region" description="Helical" evidence="7">
    <location>
        <begin position="221"/>
        <end position="241"/>
    </location>
</feature>
<evidence type="ECO:0000256" key="6">
    <source>
        <dbReference type="ARBA" id="ARBA00023136"/>
    </source>
</evidence>
<feature type="transmembrane region" description="Helical" evidence="7">
    <location>
        <begin position="261"/>
        <end position="282"/>
    </location>
</feature>
<dbReference type="OrthoDB" id="9783227at2"/>
<dbReference type="InterPro" id="IPR011701">
    <property type="entry name" value="MFS"/>
</dbReference>
<evidence type="ECO:0000256" key="2">
    <source>
        <dbReference type="ARBA" id="ARBA00022448"/>
    </source>
</evidence>
<evidence type="ECO:0000256" key="5">
    <source>
        <dbReference type="ARBA" id="ARBA00022989"/>
    </source>
</evidence>
<gene>
    <name evidence="9" type="ORF">EQU50_07705</name>
</gene>
<keyword evidence="6 7" id="KW-0472">Membrane</keyword>
<keyword evidence="10" id="KW-1185">Reference proteome</keyword>
<reference evidence="9 10" key="1">
    <citation type="submission" date="2018-10" db="EMBL/GenBank/DDBJ databases">
        <title>An updated phylogeny of the Alphaproteobacteria reveals that the parasitic Rickettsiales and Holosporales have independent origins.</title>
        <authorList>
            <person name="Munoz-Gomez S.A."/>
            <person name="Hess S."/>
            <person name="Burger G."/>
            <person name="Lang B.F."/>
            <person name="Susko E."/>
            <person name="Slamovits C.H."/>
            <person name="Roger A.J."/>
        </authorList>
    </citation>
    <scope>NUCLEOTIDE SEQUENCE [LARGE SCALE GENOMIC DNA]</scope>
    <source>
        <strain evidence="9">HOLO01</strain>
    </source>
</reference>
<organism evidence="9 10">
    <name type="scientific">Candidatus Finniella inopinata</name>
    <dbReference type="NCBI Taxonomy" id="1696036"/>
    <lineage>
        <taxon>Bacteria</taxon>
        <taxon>Pseudomonadati</taxon>
        <taxon>Pseudomonadota</taxon>
        <taxon>Alphaproteobacteria</taxon>
        <taxon>Holosporales</taxon>
        <taxon>Candidatus Paracaedibacteraceae</taxon>
        <taxon>Candidatus Finniella</taxon>
    </lineage>
</organism>
<dbReference type="PANTHER" id="PTHR43045">
    <property type="entry name" value="SHIKIMATE TRANSPORTER"/>
    <property type="match status" value="1"/>
</dbReference>
<dbReference type="Pfam" id="PF07690">
    <property type="entry name" value="MFS_1"/>
    <property type="match status" value="1"/>
</dbReference>
<feature type="transmembrane region" description="Helical" evidence="7">
    <location>
        <begin position="312"/>
        <end position="329"/>
    </location>
</feature>
<dbReference type="GO" id="GO:0022857">
    <property type="term" value="F:transmembrane transporter activity"/>
    <property type="evidence" value="ECO:0007669"/>
    <property type="project" value="InterPro"/>
</dbReference>
<dbReference type="PANTHER" id="PTHR43045:SF1">
    <property type="entry name" value="SHIKIMATE TRANSPORTER"/>
    <property type="match status" value="1"/>
</dbReference>